<proteinExistence type="predicted"/>
<dbReference type="InterPro" id="IPR036388">
    <property type="entry name" value="WH-like_DNA-bd_sf"/>
</dbReference>
<dbReference type="EMBL" id="NOXU01000024">
    <property type="protein sequence ID" value="OYQ35789.1"/>
    <property type="molecule type" value="Genomic_DNA"/>
</dbReference>
<dbReference type="NCBIfam" id="TIGR02944">
    <property type="entry name" value="suf_reg_Xantho"/>
    <property type="match status" value="1"/>
</dbReference>
<reference evidence="1 2" key="1">
    <citation type="submission" date="2017-07" db="EMBL/GenBank/DDBJ databases">
        <title>Niveispirillum cyanobacteriorum sp. nov., isolated from cyanobacterial aggregates in a eutrophic lake.</title>
        <authorList>
            <person name="Cai H."/>
        </authorList>
    </citation>
    <scope>NUCLEOTIDE SEQUENCE [LARGE SCALE GENOMIC DNA]</scope>
    <source>
        <strain evidence="2">TH1-14</strain>
    </source>
</reference>
<sequence length="151" mass="16010">MLRLSKMTDYAVVVLTTLAHADSALHTANSLADRTGLPMPTVQKLLKLLTRGDLLQSHRGAAGGYSLSRTPDRINVVDIIEAIEGPIALTDCVDGGSGGCGVQSLCSRKNHWEKVNSAVRRALEDVTLADMATPALFDFERGPVPSTVLAG</sequence>
<dbReference type="InterPro" id="IPR000944">
    <property type="entry name" value="Tscrpt_reg_Rrf2"/>
</dbReference>
<accession>A0A255Z2X6</accession>
<evidence type="ECO:0000313" key="1">
    <source>
        <dbReference type="EMBL" id="OYQ35789.1"/>
    </source>
</evidence>
<keyword evidence="2" id="KW-1185">Reference proteome</keyword>
<dbReference type="NCBIfam" id="TIGR00738">
    <property type="entry name" value="rrf2_super"/>
    <property type="match status" value="1"/>
</dbReference>
<organism evidence="1 2">
    <name type="scientific">Niveispirillum lacus</name>
    <dbReference type="NCBI Taxonomy" id="1981099"/>
    <lineage>
        <taxon>Bacteria</taxon>
        <taxon>Pseudomonadati</taxon>
        <taxon>Pseudomonadota</taxon>
        <taxon>Alphaproteobacteria</taxon>
        <taxon>Rhodospirillales</taxon>
        <taxon>Azospirillaceae</taxon>
        <taxon>Niveispirillum</taxon>
    </lineage>
</organism>
<name>A0A255Z2X6_9PROT</name>
<dbReference type="InterPro" id="IPR036390">
    <property type="entry name" value="WH_DNA-bd_sf"/>
</dbReference>
<dbReference type="GO" id="GO:0003700">
    <property type="term" value="F:DNA-binding transcription factor activity"/>
    <property type="evidence" value="ECO:0007669"/>
    <property type="project" value="TreeGrafter"/>
</dbReference>
<dbReference type="PANTHER" id="PTHR33221:SF2">
    <property type="entry name" value="TRANSCRIPTIONAL REGULATOR"/>
    <property type="match status" value="1"/>
</dbReference>
<gene>
    <name evidence="1" type="ORF">CHU95_05795</name>
</gene>
<dbReference type="OrthoDB" id="9808360at2"/>
<dbReference type="Gene3D" id="1.10.10.10">
    <property type="entry name" value="Winged helix-like DNA-binding domain superfamily/Winged helix DNA-binding domain"/>
    <property type="match status" value="1"/>
</dbReference>
<dbReference type="Pfam" id="PF02082">
    <property type="entry name" value="Rrf2"/>
    <property type="match status" value="1"/>
</dbReference>
<dbReference type="GO" id="GO:0005829">
    <property type="term" value="C:cytosol"/>
    <property type="evidence" value="ECO:0007669"/>
    <property type="project" value="TreeGrafter"/>
</dbReference>
<dbReference type="PROSITE" id="PS51197">
    <property type="entry name" value="HTH_RRF2_2"/>
    <property type="match status" value="1"/>
</dbReference>
<dbReference type="Proteomes" id="UP000216998">
    <property type="component" value="Unassembled WGS sequence"/>
</dbReference>
<dbReference type="PANTHER" id="PTHR33221">
    <property type="entry name" value="WINGED HELIX-TURN-HELIX TRANSCRIPTIONAL REGULATOR, RRF2 FAMILY"/>
    <property type="match status" value="1"/>
</dbReference>
<dbReference type="SUPFAM" id="SSF46785">
    <property type="entry name" value="Winged helix' DNA-binding domain"/>
    <property type="match status" value="1"/>
</dbReference>
<protein>
    <submittedName>
        <fullName evidence="1">SUF system Fe-S cluster assembly regulator</fullName>
    </submittedName>
</protein>
<dbReference type="AlphaFoldDB" id="A0A255Z2X6"/>
<dbReference type="RefSeq" id="WP_094454674.1">
    <property type="nucleotide sequence ID" value="NZ_NOXU01000024.1"/>
</dbReference>
<comment type="caution">
    <text evidence="1">The sequence shown here is derived from an EMBL/GenBank/DDBJ whole genome shotgun (WGS) entry which is preliminary data.</text>
</comment>
<evidence type="ECO:0000313" key="2">
    <source>
        <dbReference type="Proteomes" id="UP000216998"/>
    </source>
</evidence>
<dbReference type="InterPro" id="IPR014290">
    <property type="entry name" value="SUF_FeS_clus_asmbl_reg"/>
</dbReference>